<proteinExistence type="predicted"/>
<organism evidence="1 2">
    <name type="scientific">Colocasia esculenta</name>
    <name type="common">Wild taro</name>
    <name type="synonym">Arum esculentum</name>
    <dbReference type="NCBI Taxonomy" id="4460"/>
    <lineage>
        <taxon>Eukaryota</taxon>
        <taxon>Viridiplantae</taxon>
        <taxon>Streptophyta</taxon>
        <taxon>Embryophyta</taxon>
        <taxon>Tracheophyta</taxon>
        <taxon>Spermatophyta</taxon>
        <taxon>Magnoliopsida</taxon>
        <taxon>Liliopsida</taxon>
        <taxon>Araceae</taxon>
        <taxon>Aroideae</taxon>
        <taxon>Colocasieae</taxon>
        <taxon>Colocasia</taxon>
    </lineage>
</organism>
<name>A0A843U6Q2_COLES</name>
<gene>
    <name evidence="1" type="ORF">Taro_008350</name>
</gene>
<evidence type="ECO:0000313" key="1">
    <source>
        <dbReference type="EMBL" id="MQL75969.1"/>
    </source>
</evidence>
<sequence length="104" mass="11434">MEGDYQYVLRTAPSIGGRSCILRFGVSLANCWSKIHISPLGPLAKFLHQEWELVIPLQLLDYALVVEEVPIRHCNDPLHTGTIIPIPIGKKGVVTVGHVPNTGQ</sequence>
<reference evidence="1" key="1">
    <citation type="submission" date="2017-07" db="EMBL/GenBank/DDBJ databases">
        <title>Taro Niue Genome Assembly and Annotation.</title>
        <authorList>
            <person name="Atibalentja N."/>
            <person name="Keating K."/>
            <person name="Fields C.J."/>
        </authorList>
    </citation>
    <scope>NUCLEOTIDE SEQUENCE</scope>
    <source>
        <strain evidence="1">Niue_2</strain>
        <tissue evidence="1">Leaf</tissue>
    </source>
</reference>
<dbReference type="Proteomes" id="UP000652761">
    <property type="component" value="Unassembled WGS sequence"/>
</dbReference>
<comment type="caution">
    <text evidence="1">The sequence shown here is derived from an EMBL/GenBank/DDBJ whole genome shotgun (WGS) entry which is preliminary data.</text>
</comment>
<accession>A0A843U6Q2</accession>
<protein>
    <submittedName>
        <fullName evidence="1">Uncharacterized protein</fullName>
    </submittedName>
</protein>
<dbReference type="EMBL" id="NMUH01000273">
    <property type="protein sequence ID" value="MQL75969.1"/>
    <property type="molecule type" value="Genomic_DNA"/>
</dbReference>
<evidence type="ECO:0000313" key="2">
    <source>
        <dbReference type="Proteomes" id="UP000652761"/>
    </source>
</evidence>
<keyword evidence="2" id="KW-1185">Reference proteome</keyword>
<dbReference type="AlphaFoldDB" id="A0A843U6Q2"/>